<keyword evidence="1" id="KW-0805">Transcription regulation</keyword>
<accession>A0A926DVF1</accession>
<proteinExistence type="predicted"/>
<keyword evidence="3" id="KW-0804">Transcription</keyword>
<dbReference type="SUPFAM" id="SSF46689">
    <property type="entry name" value="Homeodomain-like"/>
    <property type="match status" value="2"/>
</dbReference>
<dbReference type="PROSITE" id="PS01124">
    <property type="entry name" value="HTH_ARAC_FAMILY_2"/>
    <property type="match status" value="1"/>
</dbReference>
<dbReference type="InterPro" id="IPR020449">
    <property type="entry name" value="Tscrpt_reg_AraC-type_HTH"/>
</dbReference>
<comment type="caution">
    <text evidence="5">The sequence shown here is derived from an EMBL/GenBank/DDBJ whole genome shotgun (WGS) entry which is preliminary data.</text>
</comment>
<evidence type="ECO:0000259" key="4">
    <source>
        <dbReference type="PROSITE" id="PS01124"/>
    </source>
</evidence>
<dbReference type="InterPro" id="IPR018771">
    <property type="entry name" value="PocR_dom"/>
</dbReference>
<dbReference type="GO" id="GO:0043565">
    <property type="term" value="F:sequence-specific DNA binding"/>
    <property type="evidence" value="ECO:0007669"/>
    <property type="project" value="InterPro"/>
</dbReference>
<evidence type="ECO:0000256" key="3">
    <source>
        <dbReference type="ARBA" id="ARBA00023163"/>
    </source>
</evidence>
<dbReference type="Proteomes" id="UP000653127">
    <property type="component" value="Unassembled WGS sequence"/>
</dbReference>
<dbReference type="PRINTS" id="PR00032">
    <property type="entry name" value="HTHARAC"/>
</dbReference>
<evidence type="ECO:0000313" key="6">
    <source>
        <dbReference type="Proteomes" id="UP000653127"/>
    </source>
</evidence>
<gene>
    <name evidence="5" type="ORF">H8711_00575</name>
</gene>
<dbReference type="EMBL" id="JACRST010000001">
    <property type="protein sequence ID" value="MBC8545431.1"/>
    <property type="molecule type" value="Genomic_DNA"/>
</dbReference>
<keyword evidence="2" id="KW-0238">DNA-binding</keyword>
<dbReference type="Gene3D" id="1.10.10.60">
    <property type="entry name" value="Homeodomain-like"/>
    <property type="match status" value="2"/>
</dbReference>
<dbReference type="AlphaFoldDB" id="A0A926DVF1"/>
<keyword evidence="6" id="KW-1185">Reference proteome</keyword>
<dbReference type="InterPro" id="IPR009057">
    <property type="entry name" value="Homeodomain-like_sf"/>
</dbReference>
<dbReference type="Pfam" id="PF12833">
    <property type="entry name" value="HTH_18"/>
    <property type="match status" value="1"/>
</dbReference>
<sequence>MPQIFEEPVGNFNLKLATECADAFCASTGIGCAVSDLSGNVLHNVGYSCAQCGICSVIKEGRDPKLACRDAHLYGMMQAERFGGKYIYYCPMGLTCFVSPILSENEGVALVTAGPLLMVEVDDYINFDLMGKFDLSPVQTKQILEVVQQIPYVSPERVTRMSDLLFFSVGFLNNVAACNQMLQTQNSDAIQGQIGEFIHQLKLENQDAIPPYPLKKENELMQAIADSDQTNAQRLLNELLGHIFFSSGGDFRIIKTRVYELIVLLSRAAIEGGAETTHVLRLNHRYMGQIEQIRSVDELCYWLSGVMNSYTDLVFKFIDVKHVDVIRKAAEYIRKNYAAKITLEEVASYVYLSPSYFSKVFKEEMDCNFNTYLNRIRIEKSKKMLLSDKIKMVDISGLVGFEDQSYFSKVFKKLTGVTPGKYRESRGRISPLNQNKEKI</sequence>
<dbReference type="SMART" id="SM00342">
    <property type="entry name" value="HTH_ARAC"/>
    <property type="match status" value="1"/>
</dbReference>
<dbReference type="InterPro" id="IPR018060">
    <property type="entry name" value="HTH_AraC"/>
</dbReference>
<dbReference type="PANTHER" id="PTHR43280">
    <property type="entry name" value="ARAC-FAMILY TRANSCRIPTIONAL REGULATOR"/>
    <property type="match status" value="1"/>
</dbReference>
<feature type="domain" description="HTH araC/xylS-type" evidence="4">
    <location>
        <begin position="327"/>
        <end position="425"/>
    </location>
</feature>
<name>A0A926DVF1_9FIRM</name>
<dbReference type="RefSeq" id="WP_249281584.1">
    <property type="nucleotide sequence ID" value="NZ_JACRST010000001.1"/>
</dbReference>
<protein>
    <submittedName>
        <fullName evidence="5">PocR ligand-binding domain-containing protein</fullName>
    </submittedName>
</protein>
<evidence type="ECO:0000313" key="5">
    <source>
        <dbReference type="EMBL" id="MBC8545431.1"/>
    </source>
</evidence>
<dbReference type="Pfam" id="PF10114">
    <property type="entry name" value="PocR"/>
    <property type="match status" value="1"/>
</dbReference>
<evidence type="ECO:0000256" key="2">
    <source>
        <dbReference type="ARBA" id="ARBA00023125"/>
    </source>
</evidence>
<organism evidence="5 6">
    <name type="scientific">Ligaoa zhengdingensis</name>
    <dbReference type="NCBI Taxonomy" id="2763658"/>
    <lineage>
        <taxon>Bacteria</taxon>
        <taxon>Bacillati</taxon>
        <taxon>Bacillota</taxon>
        <taxon>Clostridia</taxon>
        <taxon>Eubacteriales</taxon>
        <taxon>Oscillospiraceae</taxon>
        <taxon>Ligaoa</taxon>
    </lineage>
</organism>
<dbReference type="GO" id="GO:0003700">
    <property type="term" value="F:DNA-binding transcription factor activity"/>
    <property type="evidence" value="ECO:0007669"/>
    <property type="project" value="InterPro"/>
</dbReference>
<evidence type="ECO:0000256" key="1">
    <source>
        <dbReference type="ARBA" id="ARBA00023015"/>
    </source>
</evidence>
<dbReference type="PANTHER" id="PTHR43280:SF2">
    <property type="entry name" value="HTH-TYPE TRANSCRIPTIONAL REGULATOR EXSA"/>
    <property type="match status" value="1"/>
</dbReference>
<reference evidence="5" key="1">
    <citation type="submission" date="2020-08" db="EMBL/GenBank/DDBJ databases">
        <title>Genome public.</title>
        <authorList>
            <person name="Liu C."/>
            <person name="Sun Q."/>
        </authorList>
    </citation>
    <scope>NUCLEOTIDE SEQUENCE</scope>
    <source>
        <strain evidence="5">NSJ-31</strain>
    </source>
</reference>